<dbReference type="CDD" id="cd00063">
    <property type="entry name" value="FN3"/>
    <property type="match status" value="1"/>
</dbReference>
<dbReference type="InterPro" id="IPR013783">
    <property type="entry name" value="Ig-like_fold"/>
</dbReference>
<dbReference type="Gene3D" id="6.20.120.50">
    <property type="match status" value="1"/>
</dbReference>
<dbReference type="Pfam" id="PF16893">
    <property type="entry name" value="fn3_2"/>
    <property type="match status" value="1"/>
</dbReference>
<dbReference type="SMART" id="SM00060">
    <property type="entry name" value="FN3"/>
    <property type="match status" value="1"/>
</dbReference>
<dbReference type="GO" id="GO:0046983">
    <property type="term" value="F:protein dimerization activity"/>
    <property type="evidence" value="ECO:0007669"/>
    <property type="project" value="InterPro"/>
</dbReference>
<dbReference type="SUPFAM" id="SSF52113">
    <property type="entry name" value="BRCT domain"/>
    <property type="match status" value="1"/>
</dbReference>
<dbReference type="InterPro" id="IPR036116">
    <property type="entry name" value="FN3_sf"/>
</dbReference>
<feature type="compositionally biased region" description="Polar residues" evidence="1">
    <location>
        <begin position="244"/>
        <end position="256"/>
    </location>
</feature>
<dbReference type="PANTHER" id="PTHR47351:SF1">
    <property type="entry name" value="CHITIN BIOSYNTHESIS PROTEIN CHS5"/>
    <property type="match status" value="1"/>
</dbReference>
<feature type="domain" description="BRCT" evidence="2">
    <location>
        <begin position="201"/>
        <end position="292"/>
    </location>
</feature>
<dbReference type="eggNOG" id="ENOG502QRF7">
    <property type="taxonomic scope" value="Eukaryota"/>
</dbReference>
<comment type="caution">
    <text evidence="4">The sequence shown here is derived from an EMBL/GenBank/DDBJ whole genome shotgun (WGS) entry which is preliminary data.</text>
</comment>
<dbReference type="CDD" id="cd13945">
    <property type="entry name" value="Chs5_N"/>
    <property type="match status" value="1"/>
</dbReference>
<dbReference type="OrthoDB" id="245697at2759"/>
<dbReference type="PROSITE" id="PS50172">
    <property type="entry name" value="BRCT"/>
    <property type="match status" value="1"/>
</dbReference>
<evidence type="ECO:0000259" key="2">
    <source>
        <dbReference type="PROSITE" id="PS50172"/>
    </source>
</evidence>
<name>G7E3Y5_MIXOS</name>
<evidence type="ECO:0000313" key="5">
    <source>
        <dbReference type="Proteomes" id="UP000009131"/>
    </source>
</evidence>
<dbReference type="SUPFAM" id="SSF49265">
    <property type="entry name" value="Fibronectin type III"/>
    <property type="match status" value="1"/>
</dbReference>
<evidence type="ECO:0000313" key="4">
    <source>
        <dbReference type="EMBL" id="GAA97545.1"/>
    </source>
</evidence>
<evidence type="ECO:0000256" key="1">
    <source>
        <dbReference type="SAM" id="MobiDB-lite"/>
    </source>
</evidence>
<dbReference type="Gene3D" id="2.60.40.10">
    <property type="entry name" value="Immunoglobulins"/>
    <property type="match status" value="1"/>
</dbReference>
<dbReference type="InterPro" id="IPR031669">
    <property type="entry name" value="Fn3_2"/>
</dbReference>
<accession>G7E3Y5</accession>
<dbReference type="PROSITE" id="PS50853">
    <property type="entry name" value="FN3"/>
    <property type="match status" value="1"/>
</dbReference>
<dbReference type="InterPro" id="IPR001357">
    <property type="entry name" value="BRCT_dom"/>
</dbReference>
<dbReference type="Gene3D" id="3.40.50.10190">
    <property type="entry name" value="BRCT domain"/>
    <property type="match status" value="1"/>
</dbReference>
<dbReference type="RefSeq" id="XP_014570636.1">
    <property type="nucleotide sequence ID" value="XM_014715150.1"/>
</dbReference>
<evidence type="ECO:0000259" key="3">
    <source>
        <dbReference type="PROSITE" id="PS50853"/>
    </source>
</evidence>
<dbReference type="InterPro" id="IPR052827">
    <property type="entry name" value="CHS_Export/Cell_Fusion_Reg"/>
</dbReference>
<dbReference type="GO" id="GO:0000747">
    <property type="term" value="P:conjugation with cellular fusion"/>
    <property type="evidence" value="ECO:0007669"/>
    <property type="project" value="TreeGrafter"/>
</dbReference>
<dbReference type="InterPro" id="IPR003961">
    <property type="entry name" value="FN3_dom"/>
</dbReference>
<dbReference type="Pfam" id="PF16892">
    <property type="entry name" value="CHS5_N"/>
    <property type="match status" value="1"/>
</dbReference>
<feature type="domain" description="Fibronectin type-III" evidence="3">
    <location>
        <begin position="91"/>
        <end position="184"/>
    </location>
</feature>
<dbReference type="STRING" id="764103.G7E3Y5"/>
<dbReference type="GO" id="GO:0005802">
    <property type="term" value="C:trans-Golgi network"/>
    <property type="evidence" value="ECO:0007669"/>
    <property type="project" value="TreeGrafter"/>
</dbReference>
<dbReference type="HOGENOM" id="CLU_019904_2_0_1"/>
<dbReference type="AlphaFoldDB" id="G7E3Y5"/>
<feature type="region of interest" description="Disordered" evidence="1">
    <location>
        <begin position="227"/>
        <end position="256"/>
    </location>
</feature>
<dbReference type="FunFam" id="2.60.40.10:FF:000453">
    <property type="entry name" value="Chitin biosynthesis protein CHS5"/>
    <property type="match status" value="1"/>
</dbReference>
<dbReference type="InParanoid" id="G7E3Y5"/>
<reference evidence="4 5" key="2">
    <citation type="journal article" date="2012" name="Open Biol.">
        <title>Characteristics of nucleosomes and linker DNA regions on the genome of the basidiomycete Mixia osmundae revealed by mono- and dinucleosome mapping.</title>
        <authorList>
            <person name="Nishida H."/>
            <person name="Kondo S."/>
            <person name="Matsumoto T."/>
            <person name="Suzuki Y."/>
            <person name="Yoshikawa H."/>
            <person name="Taylor T.D."/>
            <person name="Sugiyama J."/>
        </authorList>
    </citation>
    <scope>NUCLEOTIDE SEQUENCE [LARGE SCALE GENOMIC DNA]</scope>
    <source>
        <strain evidence="5">CBS 9802 / IAM 14324 / JCM 22182 / KY 12970</strain>
    </source>
</reference>
<feature type="compositionally biased region" description="Low complexity" evidence="1">
    <location>
        <begin position="229"/>
        <end position="239"/>
    </location>
</feature>
<dbReference type="PANTHER" id="PTHR47351">
    <property type="entry name" value="CHITIN BIOSYNTHESIS PROTEIN CHS5"/>
    <property type="match status" value="1"/>
</dbReference>
<reference evidence="4 5" key="1">
    <citation type="journal article" date="2011" name="J. Gen. Appl. Microbiol.">
        <title>Draft genome sequencing of the enigmatic basidiomycete Mixia osmundae.</title>
        <authorList>
            <person name="Nishida H."/>
            <person name="Nagatsuka Y."/>
            <person name="Sugiyama J."/>
        </authorList>
    </citation>
    <scope>NUCLEOTIDE SEQUENCE [LARGE SCALE GENOMIC DNA]</scope>
    <source>
        <strain evidence="5">CBS 9802 / IAM 14324 / JCM 22182 / KY 12970</strain>
    </source>
</reference>
<feature type="region of interest" description="Disordered" evidence="1">
    <location>
        <begin position="315"/>
        <end position="381"/>
    </location>
</feature>
<dbReference type="FunCoup" id="G7E3Y5">
    <property type="interactions" value="26"/>
</dbReference>
<dbReference type="OMA" id="ACEQNGR"/>
<sequence length="381" mass="40714">MTTTRSSSKQGGADSSESFSFCVGKLDAGIAVLLSEQSHLIEFPSILLPPGCQPGSFVSISCSRDHQLEKQRLDEFWQLQDNIVHTYGRKTPQPPQLRLRNVTQTSVTLEWDPLDLATAKLLSLTIYRNGQRLSNIPNPQTTTSTKLSGLDLSADYTFQLVLKTTAGAYNSQQLKVKTHSIAETSGIRVCFGIVQPPELLEQTKQALQSIGAKWSDKVQIETTHLVCTSPSPGASSSGSLGHGKTTSSTSDEHNPSVQYQRALQMSLPTVLPSWVLACATEKKMVPIASHYLGSGAPQPSTSSASIARTPATSSLPTVAIHPAPADSPVNTEPVTRAAEPEPAIADATATSPNIDEDAPGVASPEVTQVSEEMEQVDLKDT</sequence>
<dbReference type="Pfam" id="PF00533">
    <property type="entry name" value="BRCT"/>
    <property type="match status" value="1"/>
</dbReference>
<keyword evidence="5" id="KW-1185">Reference proteome</keyword>
<dbReference type="InterPro" id="IPR031673">
    <property type="entry name" value="Chs5_N"/>
</dbReference>
<organism evidence="4 5">
    <name type="scientific">Mixia osmundae (strain CBS 9802 / IAM 14324 / JCM 22182 / KY 12970)</name>
    <dbReference type="NCBI Taxonomy" id="764103"/>
    <lineage>
        <taxon>Eukaryota</taxon>
        <taxon>Fungi</taxon>
        <taxon>Dikarya</taxon>
        <taxon>Basidiomycota</taxon>
        <taxon>Pucciniomycotina</taxon>
        <taxon>Mixiomycetes</taxon>
        <taxon>Mixiales</taxon>
        <taxon>Mixiaceae</taxon>
        <taxon>Mixia</taxon>
    </lineage>
</organism>
<dbReference type="EMBL" id="BABT02000126">
    <property type="protein sequence ID" value="GAA97545.1"/>
    <property type="molecule type" value="Genomic_DNA"/>
</dbReference>
<dbReference type="GO" id="GO:0006893">
    <property type="term" value="P:Golgi to plasma membrane transport"/>
    <property type="evidence" value="ECO:0007669"/>
    <property type="project" value="TreeGrafter"/>
</dbReference>
<dbReference type="InterPro" id="IPR036420">
    <property type="entry name" value="BRCT_dom_sf"/>
</dbReference>
<evidence type="ECO:0008006" key="6">
    <source>
        <dbReference type="Google" id="ProtNLM"/>
    </source>
</evidence>
<dbReference type="GO" id="GO:0034044">
    <property type="term" value="C:exomer complex"/>
    <property type="evidence" value="ECO:0007669"/>
    <property type="project" value="TreeGrafter"/>
</dbReference>
<dbReference type="Proteomes" id="UP000009131">
    <property type="component" value="Unassembled WGS sequence"/>
</dbReference>
<gene>
    <name evidence="4" type="primary">Mo04223</name>
    <name evidence="4" type="ORF">E5Q_04223</name>
</gene>
<proteinExistence type="predicted"/>
<protein>
    <recommendedName>
        <fullName evidence="6">Fibronectin type-III domain-containing protein</fullName>
    </recommendedName>
</protein>